<evidence type="ECO:0008006" key="3">
    <source>
        <dbReference type="Google" id="ProtNLM"/>
    </source>
</evidence>
<dbReference type="InterPro" id="IPR012448">
    <property type="entry name" value="DUF1652"/>
</dbReference>
<accession>A0A1C2DGX0</accession>
<sequence>MMSTLELCHIVESGFLPAKCKCTIDAQDQIMVQIFDRERGHADLLAAGIPVSSLNSSRAIANLIARLKDDLKLHSAGRRATVYQERA</sequence>
<name>A0A1C2DGX0_9PSED</name>
<comment type="caution">
    <text evidence="1">The sequence shown here is derived from an EMBL/GenBank/DDBJ whole genome shotgun (WGS) entry which is preliminary data.</text>
</comment>
<reference evidence="1 2" key="1">
    <citation type="submission" date="2016-08" db="EMBL/GenBank/DDBJ databases">
        <title>Whole genome sequence of Pseudomonas graminis strain UASWS1507, a potential biological control agent for agriculture.</title>
        <authorList>
            <person name="Crovadore J."/>
            <person name="Calmin G."/>
            <person name="Chablais R."/>
            <person name="Cochard B."/>
            <person name="Lefort F."/>
        </authorList>
    </citation>
    <scope>NUCLEOTIDE SEQUENCE [LARGE SCALE GENOMIC DNA]</scope>
    <source>
        <strain evidence="1 2">UASWS1507</strain>
    </source>
</reference>
<evidence type="ECO:0000313" key="2">
    <source>
        <dbReference type="Proteomes" id="UP000095143"/>
    </source>
</evidence>
<proteinExistence type="predicted"/>
<dbReference type="AlphaFoldDB" id="A0A1C2DGX0"/>
<evidence type="ECO:0000313" key="1">
    <source>
        <dbReference type="EMBL" id="OCX14008.1"/>
    </source>
</evidence>
<dbReference type="OrthoDB" id="6993535at2"/>
<dbReference type="Proteomes" id="UP000095143">
    <property type="component" value="Unassembled WGS sequence"/>
</dbReference>
<dbReference type="RefSeq" id="WP_065991519.1">
    <property type="nucleotide sequence ID" value="NZ_MDEN01000068.1"/>
</dbReference>
<dbReference type="EMBL" id="MDEN01000068">
    <property type="protein sequence ID" value="OCX14008.1"/>
    <property type="molecule type" value="Genomic_DNA"/>
</dbReference>
<protein>
    <recommendedName>
        <fullName evidence="3">DUF1652 domain-containing protein</fullName>
    </recommendedName>
</protein>
<dbReference type="Pfam" id="PF07865">
    <property type="entry name" value="DUF1652"/>
    <property type="match status" value="1"/>
</dbReference>
<organism evidence="1 2">
    <name type="scientific">Pseudomonas graminis</name>
    <dbReference type="NCBI Taxonomy" id="158627"/>
    <lineage>
        <taxon>Bacteria</taxon>
        <taxon>Pseudomonadati</taxon>
        <taxon>Pseudomonadota</taxon>
        <taxon>Gammaproteobacteria</taxon>
        <taxon>Pseudomonadales</taxon>
        <taxon>Pseudomonadaceae</taxon>
        <taxon>Pseudomonas</taxon>
    </lineage>
</organism>
<gene>
    <name evidence="1" type="ORF">BBI10_20845</name>
</gene>